<feature type="domain" description="ABC transmembrane type-1" evidence="11">
    <location>
        <begin position="138"/>
        <end position="353"/>
    </location>
</feature>
<dbReference type="PROSITE" id="PS00211">
    <property type="entry name" value="ABC_TRANSPORTER_1"/>
    <property type="match status" value="2"/>
</dbReference>
<feature type="transmembrane region" description="Helical" evidence="9">
    <location>
        <begin position="138"/>
        <end position="159"/>
    </location>
</feature>
<name>A0ABP0PQL7_9DINO</name>
<dbReference type="Proteomes" id="UP001642464">
    <property type="component" value="Unassembled WGS sequence"/>
</dbReference>
<feature type="transmembrane region" description="Helical" evidence="9">
    <location>
        <begin position="9"/>
        <end position="30"/>
    </location>
</feature>
<dbReference type="InterPro" id="IPR027417">
    <property type="entry name" value="P-loop_NTPase"/>
</dbReference>
<dbReference type="PROSITE" id="PS50928">
    <property type="entry name" value="ABC_TM1"/>
    <property type="match status" value="2"/>
</dbReference>
<dbReference type="InterPro" id="IPR003593">
    <property type="entry name" value="AAA+_ATPase"/>
</dbReference>
<dbReference type="NCBIfam" id="NF007739">
    <property type="entry name" value="PRK10419.1"/>
    <property type="match status" value="2"/>
</dbReference>
<feature type="transmembrane region" description="Helical" evidence="9">
    <location>
        <begin position="334"/>
        <end position="360"/>
    </location>
</feature>
<feature type="transmembrane region" description="Helical" evidence="9">
    <location>
        <begin position="742"/>
        <end position="764"/>
    </location>
</feature>
<dbReference type="CDD" id="cd03257">
    <property type="entry name" value="ABC_NikE_OppD_transporters"/>
    <property type="match status" value="2"/>
</dbReference>
<dbReference type="InterPro" id="IPR035906">
    <property type="entry name" value="MetI-like_sf"/>
</dbReference>
<keyword evidence="13" id="KW-1185">Reference proteome</keyword>
<dbReference type="SMART" id="SM00382">
    <property type="entry name" value="AAA"/>
    <property type="match status" value="2"/>
</dbReference>
<dbReference type="SUPFAM" id="SSF52540">
    <property type="entry name" value="P-loop containing nucleoside triphosphate hydrolases"/>
    <property type="match status" value="2"/>
</dbReference>
<evidence type="ECO:0000256" key="6">
    <source>
        <dbReference type="ARBA" id="ARBA00022840"/>
    </source>
</evidence>
<dbReference type="Gene3D" id="3.40.50.300">
    <property type="entry name" value="P-loop containing nucleotide triphosphate hydrolases"/>
    <property type="match status" value="2"/>
</dbReference>
<accession>A0ABP0PQL7</accession>
<dbReference type="InterPro" id="IPR013563">
    <property type="entry name" value="Oligopep_ABC_C"/>
</dbReference>
<evidence type="ECO:0000256" key="9">
    <source>
        <dbReference type="SAM" id="Phobius"/>
    </source>
</evidence>
<dbReference type="InterPro" id="IPR003439">
    <property type="entry name" value="ABC_transporter-like_ATP-bd"/>
</dbReference>
<comment type="similarity">
    <text evidence="2">Belongs to the ABC transporter superfamily.</text>
</comment>
<feature type="domain" description="ABC transporter" evidence="10">
    <location>
        <begin position="1056"/>
        <end position="1295"/>
    </location>
</feature>
<dbReference type="InterPro" id="IPR025966">
    <property type="entry name" value="OppC_N"/>
</dbReference>
<keyword evidence="5" id="KW-0547">Nucleotide-binding</keyword>
<dbReference type="InterPro" id="IPR050319">
    <property type="entry name" value="ABC_transp_ATP-bind"/>
</dbReference>
<evidence type="ECO:0000256" key="5">
    <source>
        <dbReference type="ARBA" id="ARBA00022741"/>
    </source>
</evidence>
<comment type="caution">
    <text evidence="12">The sequence shown here is derived from an EMBL/GenBank/DDBJ whole genome shotgun (WGS) entry which is preliminary data.</text>
</comment>
<dbReference type="PANTHER" id="PTHR43776:SF7">
    <property type="entry name" value="D,D-DIPEPTIDE TRANSPORT ATP-BINDING PROTEIN DDPF-RELATED"/>
    <property type="match status" value="1"/>
</dbReference>
<evidence type="ECO:0000313" key="12">
    <source>
        <dbReference type="EMBL" id="CAK9077841.1"/>
    </source>
</evidence>
<dbReference type="NCBIfam" id="NF011712">
    <property type="entry name" value="PRK15133.1"/>
    <property type="match status" value="1"/>
</dbReference>
<protein>
    <submittedName>
        <fullName evidence="12">Uncharacterized ABC transporter ATP-binding protein YejF</fullName>
    </submittedName>
</protein>
<evidence type="ECO:0000256" key="1">
    <source>
        <dbReference type="ARBA" id="ARBA00004141"/>
    </source>
</evidence>
<dbReference type="PROSITE" id="PS50893">
    <property type="entry name" value="ABC_TRANSPORTER_2"/>
    <property type="match status" value="2"/>
</dbReference>
<sequence length="1311" mass="145656">MAAYLLKRLLLIIPTMLGIMLISFVIIQFAPGGPVEQMIAKLSGTDTSITDRIGGGGGGDTLGGQSQMGQGGADSVTSRYRGAQGLDPEFILELERQFGFDKPAHERFFLMMKNYLTFDFGRSYFRDVSVLELIKEKLPVSVSLGIWITLITYFISIPLGIRKAVRDGERFDTWSSTVLVIGYAVPGFLVAVLFLILFAGSSFLQIFPSRGLFSDNWEELSLIGKIADYFWHLTLPIIAMALGSFTTMAFLTKNSFLDEIRKQYVITARAKGLGEREVLYGHIFRNAMLIIIAGFPGAFISAFFTGSLLIETVFSLDGLGLLGFESAIKRDYAVVFATLYIFALLGLVVNVVTDFVYTLVDPRIDFESRERDDELERNEATDPVRPSFFSRFRPRFDLSAINQRRWANFKANRRGYWSLIIFLFLFVFTLFAELIANDRPLIAHYKGETLFPILVDYPESKFGGFLAVTDYRDPIIIEEIENNGWMVWPPIRFSYDTINKDYPNRADANGTCTVTRGDTEYQGGLGYPAPPQWAAIAPLCDAPPDQMARYQSIGNWNWLGLDNQGRDVLARVIYGFRISVLFGLILTIMASVIGVAAGAVQGFYGGWVDLIMQRFLEIWGNIPTLYILIIIAAVLVPGFWTLLFVLLAFQWTALVGVVRAEFLRARNFEYVRAARALGLSDTTIMWKHLLPNATIATVTFLPFQLSGSITTLTALDFLGLGLPPGSPSLGELLLQGKADLGAPWLGLSAFFSIAIMLSLLIFIFEGARMSKEVLINVKNLSVAFQSGGATTTAVKGVSFSIKRGETVALVGESGSGKSVSALSILRLLPYPAASHPTGEIFFEGRNLLHAKEGDLKRIRGDRISMIFQEPMTSLNPLHTIEKQVGEILYLHRRMTAAAMRARVLELLTKVGIPDPEKRLGAYPHQLSGGQRQRVMIAMALANEPDLLIADEPTTALDVTIQAQILELLRELQREMGMAMLLITHDLGIVRSMADRVYVMQKGEIVEEQPTEALFTDPRHAYTRHLLAAEPKGEPPRFDDAAPVIVETDDLKVWFPIKRGLLQRTVDHVKAVDGLSVKVRSGQTLGVVGESGSGKTTLGLAMLRLISSQGPIVYMGKRIDGFTSREMRPLRREMQVVFQDPYGSLSPRLSIFEIIEEGLRIQKPKWNEAERRAQATKALEDVGLDASALDRYPHEFSGGQRQRIAIARAMVLEPRFIVLDEPTSALDMSVQAQIVDLLRELQAKRDLAYLFISHDLKVVRALCNYVIVMRNGKAVEEGPAEEIFASPRADYTKALLAAAFDLKVSHRTAVAG</sequence>
<feature type="transmembrane region" description="Helical" evidence="9">
    <location>
        <begin position="180"/>
        <end position="207"/>
    </location>
</feature>
<evidence type="ECO:0000256" key="7">
    <source>
        <dbReference type="ARBA" id="ARBA00022989"/>
    </source>
</evidence>
<organism evidence="12 13">
    <name type="scientific">Durusdinium trenchii</name>
    <dbReference type="NCBI Taxonomy" id="1381693"/>
    <lineage>
        <taxon>Eukaryota</taxon>
        <taxon>Sar</taxon>
        <taxon>Alveolata</taxon>
        <taxon>Dinophyceae</taxon>
        <taxon>Suessiales</taxon>
        <taxon>Symbiodiniaceae</taxon>
        <taxon>Durusdinium</taxon>
    </lineage>
</organism>
<keyword evidence="4 9" id="KW-0812">Transmembrane</keyword>
<evidence type="ECO:0000259" key="11">
    <source>
        <dbReference type="PROSITE" id="PS50928"/>
    </source>
</evidence>
<dbReference type="SUPFAM" id="SSF161098">
    <property type="entry name" value="MetI-like"/>
    <property type="match status" value="2"/>
</dbReference>
<proteinExistence type="inferred from homology"/>
<keyword evidence="3" id="KW-0813">Transport</keyword>
<evidence type="ECO:0000256" key="2">
    <source>
        <dbReference type="ARBA" id="ARBA00005417"/>
    </source>
</evidence>
<keyword evidence="6 12" id="KW-0067">ATP-binding</keyword>
<dbReference type="InterPro" id="IPR017871">
    <property type="entry name" value="ABC_transporter-like_CS"/>
</dbReference>
<dbReference type="Pfam" id="PF08352">
    <property type="entry name" value="oligo_HPY"/>
    <property type="match status" value="2"/>
</dbReference>
<comment type="subcellular location">
    <subcellularLocation>
        <location evidence="1">Membrane</location>
        <topology evidence="1">Multi-pass membrane protein</topology>
    </subcellularLocation>
</comment>
<dbReference type="Gene3D" id="1.10.3720.10">
    <property type="entry name" value="MetI-like"/>
    <property type="match status" value="2"/>
</dbReference>
<evidence type="ECO:0000256" key="3">
    <source>
        <dbReference type="ARBA" id="ARBA00022448"/>
    </source>
</evidence>
<dbReference type="GO" id="GO:0005524">
    <property type="term" value="F:ATP binding"/>
    <property type="evidence" value="ECO:0007669"/>
    <property type="project" value="UniProtKB-KW"/>
</dbReference>
<dbReference type="Pfam" id="PF00005">
    <property type="entry name" value="ABC_tran"/>
    <property type="match status" value="2"/>
</dbReference>
<evidence type="ECO:0000313" key="13">
    <source>
        <dbReference type="Proteomes" id="UP001642464"/>
    </source>
</evidence>
<dbReference type="CDD" id="cd06261">
    <property type="entry name" value="TM_PBP2"/>
    <property type="match status" value="2"/>
</dbReference>
<gene>
    <name evidence="12" type="ORF">SCF082_LOCUS37311</name>
</gene>
<keyword evidence="7 9" id="KW-1133">Transmembrane helix</keyword>
<dbReference type="EMBL" id="CAXAMM010037891">
    <property type="protein sequence ID" value="CAK9077841.1"/>
    <property type="molecule type" value="Genomic_DNA"/>
</dbReference>
<keyword evidence="8 9" id="KW-0472">Membrane</keyword>
<dbReference type="PANTHER" id="PTHR43776">
    <property type="entry name" value="TRANSPORT ATP-BINDING PROTEIN"/>
    <property type="match status" value="1"/>
</dbReference>
<feature type="domain" description="ABC transporter" evidence="10">
    <location>
        <begin position="775"/>
        <end position="1026"/>
    </location>
</feature>
<feature type="transmembrane region" description="Helical" evidence="9">
    <location>
        <begin position="580"/>
        <end position="604"/>
    </location>
</feature>
<dbReference type="NCBIfam" id="NF008453">
    <property type="entry name" value="PRK11308.1"/>
    <property type="match status" value="2"/>
</dbReference>
<reference evidence="12 13" key="1">
    <citation type="submission" date="2024-02" db="EMBL/GenBank/DDBJ databases">
        <authorList>
            <person name="Chen Y."/>
            <person name="Shah S."/>
            <person name="Dougan E. K."/>
            <person name="Thang M."/>
            <person name="Chan C."/>
        </authorList>
    </citation>
    <scope>NUCLEOTIDE SEQUENCE [LARGE SCALE GENOMIC DNA]</scope>
</reference>
<feature type="transmembrane region" description="Helical" evidence="9">
    <location>
        <begin position="624"/>
        <end position="649"/>
    </location>
</feature>
<evidence type="ECO:0000256" key="8">
    <source>
        <dbReference type="ARBA" id="ARBA00023136"/>
    </source>
</evidence>
<evidence type="ECO:0000259" key="10">
    <source>
        <dbReference type="PROSITE" id="PS50893"/>
    </source>
</evidence>
<dbReference type="InterPro" id="IPR000515">
    <property type="entry name" value="MetI-like"/>
</dbReference>
<feature type="transmembrane region" description="Helical" evidence="9">
    <location>
        <begin position="229"/>
        <end position="252"/>
    </location>
</feature>
<feature type="transmembrane region" description="Helical" evidence="9">
    <location>
        <begin position="416"/>
        <end position="436"/>
    </location>
</feature>
<dbReference type="Pfam" id="PF00528">
    <property type="entry name" value="BPD_transp_1"/>
    <property type="match status" value="2"/>
</dbReference>
<feature type="domain" description="ABC transmembrane type-1" evidence="11">
    <location>
        <begin position="576"/>
        <end position="765"/>
    </location>
</feature>
<evidence type="ECO:0000256" key="4">
    <source>
        <dbReference type="ARBA" id="ARBA00022692"/>
    </source>
</evidence>
<dbReference type="Pfam" id="PF12911">
    <property type="entry name" value="OppC_N"/>
    <property type="match status" value="1"/>
</dbReference>